<keyword evidence="1" id="KW-0805">Transcription regulation</keyword>
<evidence type="ECO:0000256" key="3">
    <source>
        <dbReference type="SAM" id="Phobius"/>
    </source>
</evidence>
<name>A0ABR5A066_9BACL</name>
<evidence type="ECO:0000313" key="5">
    <source>
        <dbReference type="Proteomes" id="UP000054526"/>
    </source>
</evidence>
<dbReference type="InterPro" id="IPR016032">
    <property type="entry name" value="Sig_transdc_resp-reg_C-effctor"/>
</dbReference>
<protein>
    <submittedName>
        <fullName evidence="4">Uncharacterized protein</fullName>
    </submittedName>
</protein>
<evidence type="ECO:0000313" key="4">
    <source>
        <dbReference type="EMBL" id="KIL34464.1"/>
    </source>
</evidence>
<reference evidence="4 5" key="1">
    <citation type="submission" date="2014-12" db="EMBL/GenBank/DDBJ databases">
        <title>Draft genome sequence of Cohnella kolymensis strain B-2846.</title>
        <authorList>
            <person name="Karlyshev A.V."/>
            <person name="Kudryashova E.B."/>
        </authorList>
    </citation>
    <scope>NUCLEOTIDE SEQUENCE [LARGE SCALE GENOMIC DNA]</scope>
    <source>
        <strain evidence="4 5">VKM B-2846</strain>
    </source>
</reference>
<dbReference type="Proteomes" id="UP000054526">
    <property type="component" value="Unassembled WGS sequence"/>
</dbReference>
<feature type="transmembrane region" description="Helical" evidence="3">
    <location>
        <begin position="102"/>
        <end position="123"/>
    </location>
</feature>
<dbReference type="EMBL" id="JXAL01000032">
    <property type="protein sequence ID" value="KIL34464.1"/>
    <property type="molecule type" value="Genomic_DNA"/>
</dbReference>
<keyword evidence="3" id="KW-0472">Membrane</keyword>
<accession>A0ABR5A066</accession>
<keyword evidence="3" id="KW-0812">Transmembrane</keyword>
<proteinExistence type="predicted"/>
<keyword evidence="5" id="KW-1185">Reference proteome</keyword>
<organism evidence="4 5">
    <name type="scientific">Cohnella kolymensis</name>
    <dbReference type="NCBI Taxonomy" id="1590652"/>
    <lineage>
        <taxon>Bacteria</taxon>
        <taxon>Bacillati</taxon>
        <taxon>Bacillota</taxon>
        <taxon>Bacilli</taxon>
        <taxon>Bacillales</taxon>
        <taxon>Paenibacillaceae</taxon>
        <taxon>Cohnella</taxon>
    </lineage>
</organism>
<gene>
    <name evidence="4" type="ORF">SD71_19630</name>
</gene>
<evidence type="ECO:0000256" key="2">
    <source>
        <dbReference type="ARBA" id="ARBA00023163"/>
    </source>
</evidence>
<sequence>MTLRDRFLKAANEFRLDDTIVDLEKHIVTVHGQEIEITNKEFQLLDFNRAELHGDPYQSIYRKMNDELWLFIGGKMEFQDLRLVISRNSDYLQEYYVTLRQYFTTLSVVISLILSVALIFFIISINRTHSQVKQGCKGDCCRGV</sequence>
<evidence type="ECO:0000256" key="1">
    <source>
        <dbReference type="ARBA" id="ARBA00023015"/>
    </source>
</evidence>
<dbReference type="SUPFAM" id="SSF46894">
    <property type="entry name" value="C-terminal effector domain of the bipartite response regulators"/>
    <property type="match status" value="1"/>
</dbReference>
<keyword evidence="3" id="KW-1133">Transmembrane helix</keyword>
<keyword evidence="2" id="KW-0804">Transcription</keyword>
<comment type="caution">
    <text evidence="4">The sequence shown here is derived from an EMBL/GenBank/DDBJ whole genome shotgun (WGS) entry which is preliminary data.</text>
</comment>